<feature type="region of interest" description="Disordered" evidence="1">
    <location>
        <begin position="25"/>
        <end position="56"/>
    </location>
</feature>
<protein>
    <submittedName>
        <fullName evidence="2">Uncharacterized protein</fullName>
    </submittedName>
</protein>
<keyword evidence="3" id="KW-1185">Reference proteome</keyword>
<evidence type="ECO:0000256" key="1">
    <source>
        <dbReference type="SAM" id="MobiDB-lite"/>
    </source>
</evidence>
<reference evidence="2" key="1">
    <citation type="submission" date="2021-01" db="EMBL/GenBank/DDBJ databases">
        <title>Adiantum capillus-veneris genome.</title>
        <authorList>
            <person name="Fang Y."/>
            <person name="Liao Q."/>
        </authorList>
    </citation>
    <scope>NUCLEOTIDE SEQUENCE</scope>
    <source>
        <strain evidence="2">H3</strain>
        <tissue evidence="2">Leaf</tissue>
    </source>
</reference>
<sequence length="241" mass="25511">MSPVQTRSRSSLVAAAPMKEMALLKRSTGSLKRGRVSMTPKRSLSSASSANSSSSCHPALAAAASRRGGKMACRNKEFRVEIRGPDTNVCSHISMSKGNECGAASAVVHASYGAGHADNAESMAQTTVIKSNHHEAGPSDDGNMDACAIGGIQPLQTAPLELLEEWWDEESSCSTPKAAECRIPVDACLVCPPAPRKRKAEARLNDGNSPFPPSARCESPPLMILPHFIDAFFVCAERGSF</sequence>
<organism evidence="2 3">
    <name type="scientific">Adiantum capillus-veneris</name>
    <name type="common">Maidenhair fern</name>
    <dbReference type="NCBI Taxonomy" id="13818"/>
    <lineage>
        <taxon>Eukaryota</taxon>
        <taxon>Viridiplantae</taxon>
        <taxon>Streptophyta</taxon>
        <taxon>Embryophyta</taxon>
        <taxon>Tracheophyta</taxon>
        <taxon>Polypodiopsida</taxon>
        <taxon>Polypodiidae</taxon>
        <taxon>Polypodiales</taxon>
        <taxon>Pteridineae</taxon>
        <taxon>Pteridaceae</taxon>
        <taxon>Vittarioideae</taxon>
        <taxon>Adiantum</taxon>
    </lineage>
</organism>
<evidence type="ECO:0000313" key="3">
    <source>
        <dbReference type="Proteomes" id="UP000886520"/>
    </source>
</evidence>
<comment type="caution">
    <text evidence="2">The sequence shown here is derived from an EMBL/GenBank/DDBJ whole genome shotgun (WGS) entry which is preliminary data.</text>
</comment>
<dbReference type="Proteomes" id="UP000886520">
    <property type="component" value="Chromosome 14"/>
</dbReference>
<dbReference type="OrthoDB" id="1302889at2759"/>
<accession>A0A9D4ZCS9</accession>
<proteinExistence type="predicted"/>
<evidence type="ECO:0000313" key="2">
    <source>
        <dbReference type="EMBL" id="KAI5070778.1"/>
    </source>
</evidence>
<feature type="compositionally biased region" description="Low complexity" evidence="1">
    <location>
        <begin position="43"/>
        <end position="55"/>
    </location>
</feature>
<gene>
    <name evidence="2" type="ORF">GOP47_0015121</name>
</gene>
<dbReference type="EMBL" id="JABFUD020000014">
    <property type="protein sequence ID" value="KAI5070778.1"/>
    <property type="molecule type" value="Genomic_DNA"/>
</dbReference>
<name>A0A9D4ZCS9_ADICA</name>
<dbReference type="AlphaFoldDB" id="A0A9D4ZCS9"/>